<keyword evidence="13" id="KW-1185">Reference proteome</keyword>
<accession>A0A914XNB7</accession>
<dbReference type="InterPro" id="IPR003378">
    <property type="entry name" value="Fringe-like_glycosylTrfase"/>
</dbReference>
<proteinExistence type="inferred from homology"/>
<protein>
    <recommendedName>
        <fullName evidence="4">N-acetylgalactosaminide beta-1,3-galactosyltransferase</fullName>
        <ecNumber evidence="4">2.4.1.122</ecNumber>
    </recommendedName>
</protein>
<name>A0A914XNB7_9BILA</name>
<dbReference type="GO" id="GO:0016263">
    <property type="term" value="F:glycoprotein-N-acetylgalactosamine 3-beta-galactosyltransferase activity"/>
    <property type="evidence" value="ECO:0007669"/>
    <property type="project" value="UniProtKB-EC"/>
</dbReference>
<dbReference type="Pfam" id="PF02434">
    <property type="entry name" value="Fringe"/>
    <property type="match status" value="1"/>
</dbReference>
<evidence type="ECO:0000256" key="10">
    <source>
        <dbReference type="ARBA" id="ARBA00022989"/>
    </source>
</evidence>
<dbReference type="GO" id="GO:0016020">
    <property type="term" value="C:membrane"/>
    <property type="evidence" value="ECO:0007669"/>
    <property type="project" value="UniProtKB-SubCell"/>
</dbReference>
<dbReference type="GO" id="GO:0000166">
    <property type="term" value="F:nucleotide binding"/>
    <property type="evidence" value="ECO:0007669"/>
    <property type="project" value="UniProtKB-KW"/>
</dbReference>
<keyword evidence="7" id="KW-0812">Transmembrane</keyword>
<evidence type="ECO:0000256" key="1">
    <source>
        <dbReference type="ARBA" id="ARBA00004606"/>
    </source>
</evidence>
<evidence type="ECO:0000259" key="12">
    <source>
        <dbReference type="Pfam" id="PF02434"/>
    </source>
</evidence>
<keyword evidence="10" id="KW-1133">Transmembrane helix</keyword>
<dbReference type="AlphaFoldDB" id="A0A914XNB7"/>
<evidence type="ECO:0000256" key="7">
    <source>
        <dbReference type="ARBA" id="ARBA00022692"/>
    </source>
</evidence>
<reference evidence="14" key="1">
    <citation type="submission" date="2022-11" db="UniProtKB">
        <authorList>
            <consortium name="WormBaseParasite"/>
        </authorList>
    </citation>
    <scope>IDENTIFICATION</scope>
</reference>
<evidence type="ECO:0000256" key="5">
    <source>
        <dbReference type="ARBA" id="ARBA00022676"/>
    </source>
</evidence>
<comment type="similarity">
    <text evidence="3">Belongs to the glycosyltransferase 31 family. Beta3-Gal-T subfamily.</text>
</comment>
<keyword evidence="9" id="KW-0735">Signal-anchor</keyword>
<sequence length="234" mass="27544">MTAQRYHLERAKYLRDTWPPRCDQHFFFTDNNSGQDESRFINVFQELKDGYDHLWPKTQAALRYINKHYADDFDWFLKADDDTYVIIENLRKFLSRFNKSAHHYSGHRLKYELVHGHNSGGSGYIMSRSTLKLLVSLLPNKTICPGGWAEDKEVARCLANVGIYPTDTLDDKNRDRFVHMHPAHYMYQLLGVTAKELISPEVISIHQLQPAEYRLLDLFLYHVRRANLTTKRPN</sequence>
<evidence type="ECO:0000313" key="13">
    <source>
        <dbReference type="Proteomes" id="UP000887566"/>
    </source>
</evidence>
<evidence type="ECO:0000256" key="9">
    <source>
        <dbReference type="ARBA" id="ARBA00022968"/>
    </source>
</evidence>
<dbReference type="PANTHER" id="PTHR23033">
    <property type="entry name" value="BETA1,3-GALACTOSYLTRANSFERASE"/>
    <property type="match status" value="1"/>
</dbReference>
<keyword evidence="5" id="KW-0328">Glycosyltransferase</keyword>
<evidence type="ECO:0000256" key="4">
    <source>
        <dbReference type="ARBA" id="ARBA00012557"/>
    </source>
</evidence>
<dbReference type="PANTHER" id="PTHR23033:SF12">
    <property type="entry name" value="GLYCOPROTEIN-N-ACETYLGALACTOSAMINE 3-BETA-GALACTOSYLTRANSFERASE 1-RELATED"/>
    <property type="match status" value="1"/>
</dbReference>
<feature type="domain" description="Fringe-like glycosyltransferase" evidence="12">
    <location>
        <begin position="2"/>
        <end position="133"/>
    </location>
</feature>
<comment type="pathway">
    <text evidence="2">Protein modification; protein glycosylation.</text>
</comment>
<evidence type="ECO:0000256" key="8">
    <source>
        <dbReference type="ARBA" id="ARBA00022741"/>
    </source>
</evidence>
<evidence type="ECO:0000256" key="3">
    <source>
        <dbReference type="ARBA" id="ARBA00006462"/>
    </source>
</evidence>
<dbReference type="InterPro" id="IPR026050">
    <property type="entry name" value="C1GALT1/C1GALT1_chp1"/>
</dbReference>
<keyword evidence="8" id="KW-0547">Nucleotide-binding</keyword>
<organism evidence="13 14">
    <name type="scientific">Plectus sambesii</name>
    <dbReference type="NCBI Taxonomy" id="2011161"/>
    <lineage>
        <taxon>Eukaryota</taxon>
        <taxon>Metazoa</taxon>
        <taxon>Ecdysozoa</taxon>
        <taxon>Nematoda</taxon>
        <taxon>Chromadorea</taxon>
        <taxon>Plectida</taxon>
        <taxon>Plectina</taxon>
        <taxon>Plectoidea</taxon>
        <taxon>Plectidae</taxon>
        <taxon>Plectus</taxon>
    </lineage>
</organism>
<comment type="subcellular location">
    <subcellularLocation>
        <location evidence="1">Membrane</location>
        <topology evidence="1">Single-pass type II membrane protein</topology>
    </subcellularLocation>
</comment>
<evidence type="ECO:0000256" key="11">
    <source>
        <dbReference type="ARBA" id="ARBA00023136"/>
    </source>
</evidence>
<evidence type="ECO:0000256" key="2">
    <source>
        <dbReference type="ARBA" id="ARBA00004922"/>
    </source>
</evidence>
<evidence type="ECO:0000313" key="14">
    <source>
        <dbReference type="WBParaSite" id="PSAMB.scaffold9153size5289.g32161.t1"/>
    </source>
</evidence>
<evidence type="ECO:0000256" key="6">
    <source>
        <dbReference type="ARBA" id="ARBA00022679"/>
    </source>
</evidence>
<dbReference type="EC" id="2.4.1.122" evidence="4"/>
<keyword evidence="11" id="KW-0472">Membrane</keyword>
<dbReference type="Gene3D" id="3.90.550.50">
    <property type="match status" value="1"/>
</dbReference>
<keyword evidence="6" id="KW-0808">Transferase</keyword>
<dbReference type="Proteomes" id="UP000887566">
    <property type="component" value="Unplaced"/>
</dbReference>
<dbReference type="WBParaSite" id="PSAMB.scaffold9153size5289.g32161.t1">
    <property type="protein sequence ID" value="PSAMB.scaffold9153size5289.g32161.t1"/>
    <property type="gene ID" value="PSAMB.scaffold9153size5289.g32161"/>
</dbReference>